<dbReference type="Pfam" id="PF06522">
    <property type="entry name" value="B12D"/>
    <property type="match status" value="1"/>
</dbReference>
<protein>
    <recommendedName>
        <fullName evidence="3">NADH-ubiquinone reductase complex 1 MLRQ subunit</fullName>
    </recommendedName>
</protein>
<reference evidence="1 2" key="1">
    <citation type="journal article" date="2013" name="PLoS Genet.">
        <title>Distinctive expansion of potential virulence genes in the genome of the oomycete fish pathogen Saprolegnia parasitica.</title>
        <authorList>
            <person name="Jiang R.H."/>
            <person name="de Bruijn I."/>
            <person name="Haas B.J."/>
            <person name="Belmonte R."/>
            <person name="Lobach L."/>
            <person name="Christie J."/>
            <person name="van den Ackerveken G."/>
            <person name="Bottin A."/>
            <person name="Bulone V."/>
            <person name="Diaz-Moreno S.M."/>
            <person name="Dumas B."/>
            <person name="Fan L."/>
            <person name="Gaulin E."/>
            <person name="Govers F."/>
            <person name="Grenville-Briggs L.J."/>
            <person name="Horner N.R."/>
            <person name="Levin J.Z."/>
            <person name="Mammella M."/>
            <person name="Meijer H.J."/>
            <person name="Morris P."/>
            <person name="Nusbaum C."/>
            <person name="Oome S."/>
            <person name="Phillips A.J."/>
            <person name="van Rooyen D."/>
            <person name="Rzeszutek E."/>
            <person name="Saraiva M."/>
            <person name="Secombes C.J."/>
            <person name="Seidl M.F."/>
            <person name="Snel B."/>
            <person name="Stassen J.H."/>
            <person name="Sykes S."/>
            <person name="Tripathy S."/>
            <person name="van den Berg H."/>
            <person name="Vega-Arreguin J.C."/>
            <person name="Wawra S."/>
            <person name="Young S.K."/>
            <person name="Zeng Q."/>
            <person name="Dieguez-Uribeondo J."/>
            <person name="Russ C."/>
            <person name="Tyler B.M."/>
            <person name="van West P."/>
        </authorList>
    </citation>
    <scope>NUCLEOTIDE SEQUENCE [LARGE SCALE GENOMIC DNA]</scope>
    <source>
        <strain evidence="1 2">CBS 223.65</strain>
    </source>
</reference>
<organism evidence="1 2">
    <name type="scientific">Saprolegnia parasitica (strain CBS 223.65)</name>
    <dbReference type="NCBI Taxonomy" id="695850"/>
    <lineage>
        <taxon>Eukaryota</taxon>
        <taxon>Sar</taxon>
        <taxon>Stramenopiles</taxon>
        <taxon>Oomycota</taxon>
        <taxon>Saprolegniomycetes</taxon>
        <taxon>Saprolegniales</taxon>
        <taxon>Saprolegniaceae</taxon>
        <taxon>Saprolegnia</taxon>
    </lineage>
</organism>
<dbReference type="EMBL" id="KK583189">
    <property type="protein sequence ID" value="KDO35295.1"/>
    <property type="molecule type" value="Genomic_DNA"/>
</dbReference>
<gene>
    <name evidence="1" type="ORF">SPRG_00144</name>
</gene>
<dbReference type="VEuPathDB" id="FungiDB:SPRG_00144"/>
<dbReference type="RefSeq" id="XP_012193642.1">
    <property type="nucleotide sequence ID" value="XM_012338252.1"/>
</dbReference>
<evidence type="ECO:0000313" key="1">
    <source>
        <dbReference type="EMBL" id="KDO35295.1"/>
    </source>
</evidence>
<dbReference type="OrthoDB" id="48127at2759"/>
<keyword evidence="2" id="KW-1185">Reference proteome</keyword>
<dbReference type="InterPro" id="IPR010530">
    <property type="entry name" value="B12D"/>
</dbReference>
<dbReference type="AlphaFoldDB" id="A0A067D1D2"/>
<evidence type="ECO:0000313" key="2">
    <source>
        <dbReference type="Proteomes" id="UP000030745"/>
    </source>
</evidence>
<evidence type="ECO:0008006" key="3">
    <source>
        <dbReference type="Google" id="ProtNLM"/>
    </source>
</evidence>
<dbReference type="Proteomes" id="UP000030745">
    <property type="component" value="Unassembled WGS sequence"/>
</dbReference>
<sequence>MAARAKTSLRAWLSDPSTYPIIAIVSFAASMATFHGVRYIRTSPDVSISKERRSDLFHRNDEEGSAFRAHRVNLAHLKSNRITQEKDFATFRERQSSDKAN</sequence>
<accession>A0A067D1D2</accession>
<proteinExistence type="predicted"/>
<dbReference type="KEGG" id="spar:SPRG_00144"/>
<name>A0A067D1D2_SAPPC</name>
<dbReference type="GeneID" id="24122797"/>
<dbReference type="PANTHER" id="PTHR33417">
    <property type="entry name" value="G-BOX BINDING PROTEIN"/>
    <property type="match status" value="1"/>
</dbReference>
<dbReference type="OMA" id="MATFHGV"/>